<dbReference type="OrthoDB" id="2314769at2759"/>
<feature type="coiled-coil region" evidence="1">
    <location>
        <begin position="1"/>
        <end position="28"/>
    </location>
</feature>
<dbReference type="EMBL" id="PQFF01000457">
    <property type="protein sequence ID" value="RHZ48997.1"/>
    <property type="molecule type" value="Genomic_DNA"/>
</dbReference>
<keyword evidence="3" id="KW-1185">Reference proteome</keyword>
<dbReference type="Proteomes" id="UP000266861">
    <property type="component" value="Unassembled WGS sequence"/>
</dbReference>
<keyword evidence="1" id="KW-0175">Coiled coil</keyword>
<comment type="caution">
    <text evidence="2">The sequence shown here is derived from an EMBL/GenBank/DDBJ whole genome shotgun (WGS) entry which is preliminary data.</text>
</comment>
<evidence type="ECO:0000313" key="3">
    <source>
        <dbReference type="Proteomes" id="UP000266861"/>
    </source>
</evidence>
<name>A0A397GEV2_9GLOM</name>
<reference evidence="2 3" key="1">
    <citation type="submission" date="2018-08" db="EMBL/GenBank/DDBJ databases">
        <title>Genome and evolution of the arbuscular mycorrhizal fungus Diversispora epigaea (formerly Glomus versiforme) and its bacterial endosymbionts.</title>
        <authorList>
            <person name="Sun X."/>
            <person name="Fei Z."/>
            <person name="Harrison M."/>
        </authorList>
    </citation>
    <scope>NUCLEOTIDE SEQUENCE [LARGE SCALE GENOMIC DNA]</scope>
    <source>
        <strain evidence="2 3">IT104</strain>
    </source>
</reference>
<accession>A0A397GEV2</accession>
<protein>
    <submittedName>
        <fullName evidence="2">Uncharacterized protein</fullName>
    </submittedName>
</protein>
<evidence type="ECO:0000256" key="1">
    <source>
        <dbReference type="SAM" id="Coils"/>
    </source>
</evidence>
<sequence>MNDIKEDMKNVLKEISLLSSNVEQLKVQSAKRGATSNVENPLNDEYKVPLIKDNELTDPDGGPDNVRGSNKTVIKKIFRGLEVTCIKFKILRKMKQNWSSSIY</sequence>
<gene>
    <name evidence="2" type="ORF">Glove_535g9</name>
</gene>
<dbReference type="AlphaFoldDB" id="A0A397GEV2"/>
<organism evidence="2 3">
    <name type="scientific">Diversispora epigaea</name>
    <dbReference type="NCBI Taxonomy" id="1348612"/>
    <lineage>
        <taxon>Eukaryota</taxon>
        <taxon>Fungi</taxon>
        <taxon>Fungi incertae sedis</taxon>
        <taxon>Mucoromycota</taxon>
        <taxon>Glomeromycotina</taxon>
        <taxon>Glomeromycetes</taxon>
        <taxon>Diversisporales</taxon>
        <taxon>Diversisporaceae</taxon>
        <taxon>Diversispora</taxon>
    </lineage>
</organism>
<proteinExistence type="predicted"/>
<evidence type="ECO:0000313" key="2">
    <source>
        <dbReference type="EMBL" id="RHZ48997.1"/>
    </source>
</evidence>